<evidence type="ECO:0000256" key="1">
    <source>
        <dbReference type="ARBA" id="ARBA00022468"/>
    </source>
</evidence>
<gene>
    <name evidence="7" type="ORF">BSTOLATCC_MIC31625</name>
</gene>
<organism evidence="7 8">
    <name type="scientific">Blepharisma stoltei</name>
    <dbReference type="NCBI Taxonomy" id="1481888"/>
    <lineage>
        <taxon>Eukaryota</taxon>
        <taxon>Sar</taxon>
        <taxon>Alveolata</taxon>
        <taxon>Ciliophora</taxon>
        <taxon>Postciliodesmatophora</taxon>
        <taxon>Heterotrichea</taxon>
        <taxon>Heterotrichida</taxon>
        <taxon>Blepharismidae</taxon>
        <taxon>Blepharisma</taxon>
    </lineage>
</organism>
<dbReference type="GO" id="GO:0000139">
    <property type="term" value="C:Golgi membrane"/>
    <property type="evidence" value="ECO:0007669"/>
    <property type="project" value="GOC"/>
</dbReference>
<dbReference type="PRINTS" id="PR00405">
    <property type="entry name" value="REVINTRACTNG"/>
</dbReference>
<dbReference type="InterPro" id="IPR037278">
    <property type="entry name" value="ARFGAP/RecO"/>
</dbReference>
<keyword evidence="2" id="KW-0479">Metal-binding</keyword>
<evidence type="ECO:0000313" key="8">
    <source>
        <dbReference type="Proteomes" id="UP001162131"/>
    </source>
</evidence>
<keyword evidence="1" id="KW-0343">GTPase activation</keyword>
<dbReference type="Proteomes" id="UP001162131">
    <property type="component" value="Unassembled WGS sequence"/>
</dbReference>
<keyword evidence="4" id="KW-0862">Zinc</keyword>
<dbReference type="Pfam" id="PF01412">
    <property type="entry name" value="ArfGap"/>
    <property type="match status" value="1"/>
</dbReference>
<accession>A0AAU9J946</accession>
<dbReference type="GO" id="GO:0005096">
    <property type="term" value="F:GTPase activator activity"/>
    <property type="evidence" value="ECO:0007669"/>
    <property type="project" value="UniProtKB-KW"/>
</dbReference>
<dbReference type="SUPFAM" id="SSF57863">
    <property type="entry name" value="ArfGap/RecO-like zinc finger"/>
    <property type="match status" value="1"/>
</dbReference>
<evidence type="ECO:0000313" key="7">
    <source>
        <dbReference type="EMBL" id="CAG9322495.1"/>
    </source>
</evidence>
<evidence type="ECO:0000256" key="3">
    <source>
        <dbReference type="ARBA" id="ARBA00022771"/>
    </source>
</evidence>
<name>A0AAU9J946_9CILI</name>
<dbReference type="PANTHER" id="PTHR45686">
    <property type="entry name" value="ADP-RIBOSYLATION FACTOR GTPASE ACTIVATING PROTEIN 3, ISOFORM H-RELATED"/>
    <property type="match status" value="1"/>
</dbReference>
<comment type="caution">
    <text evidence="7">The sequence shown here is derived from an EMBL/GenBank/DDBJ whole genome shotgun (WGS) entry which is preliminary data.</text>
</comment>
<dbReference type="AlphaFoldDB" id="A0AAU9J946"/>
<dbReference type="PROSITE" id="PS50115">
    <property type="entry name" value="ARFGAP"/>
    <property type="match status" value="1"/>
</dbReference>
<dbReference type="GO" id="GO:0008270">
    <property type="term" value="F:zinc ion binding"/>
    <property type="evidence" value="ECO:0007669"/>
    <property type="project" value="UniProtKB-KW"/>
</dbReference>
<evidence type="ECO:0000256" key="2">
    <source>
        <dbReference type="ARBA" id="ARBA00022723"/>
    </source>
</evidence>
<reference evidence="7" key="1">
    <citation type="submission" date="2021-09" db="EMBL/GenBank/DDBJ databases">
        <authorList>
            <consortium name="AG Swart"/>
            <person name="Singh M."/>
            <person name="Singh A."/>
            <person name="Seah K."/>
            <person name="Emmerich C."/>
        </authorList>
    </citation>
    <scope>NUCLEOTIDE SEQUENCE</scope>
    <source>
        <strain evidence="7">ATCC30299</strain>
    </source>
</reference>
<dbReference type="InterPro" id="IPR001164">
    <property type="entry name" value="ArfGAP_dom"/>
</dbReference>
<dbReference type="EMBL" id="CAJZBQ010000032">
    <property type="protein sequence ID" value="CAG9322495.1"/>
    <property type="molecule type" value="Genomic_DNA"/>
</dbReference>
<keyword evidence="8" id="KW-1185">Reference proteome</keyword>
<dbReference type="InterPro" id="IPR038508">
    <property type="entry name" value="ArfGAP_dom_sf"/>
</dbReference>
<keyword evidence="3 5" id="KW-0863">Zinc-finger</keyword>
<feature type="domain" description="Arf-GAP" evidence="6">
    <location>
        <begin position="8"/>
        <end position="88"/>
    </location>
</feature>
<evidence type="ECO:0000256" key="4">
    <source>
        <dbReference type="ARBA" id="ARBA00022833"/>
    </source>
</evidence>
<sequence length="313" mass="36328">MITHEILQEVVVKLKQDPENTKCFDCEKPEPSFASINHGIFICSKCASNHKMLGQEISEVKSIEKDKWDISELRHLVAGGNSAFREFLTCYGLRSEPSIFVKYRTRAAMFYRSMLSVVSNYQPYVAFMPSYELGRMVNHDIKIYNTESALKAEPRAIELQEIKSAGSEIIEPPPQKTGFFRWIYNSYGKFVKFGNKVFESLNEFGNTPTMRRLEAKSLIFAESYDRLFSVFSTVVNDVCMEEEPKELSHSEVYYRKVFADTKHTFHSINFDPKIKELKLDIMNMLKPPELERKVIDEDVVLKLQTSKTRIHVR</sequence>
<dbReference type="PANTHER" id="PTHR45686:SF4">
    <property type="entry name" value="ADP-RIBOSYLATION FACTOR GTPASE ACTIVATING PROTEIN 3, ISOFORM H"/>
    <property type="match status" value="1"/>
</dbReference>
<dbReference type="GO" id="GO:0048205">
    <property type="term" value="P:COPI coating of Golgi vesicle"/>
    <property type="evidence" value="ECO:0007669"/>
    <property type="project" value="TreeGrafter"/>
</dbReference>
<dbReference type="SMART" id="SM00105">
    <property type="entry name" value="ArfGap"/>
    <property type="match status" value="1"/>
</dbReference>
<evidence type="ECO:0000256" key="5">
    <source>
        <dbReference type="PROSITE-ProRule" id="PRU00288"/>
    </source>
</evidence>
<proteinExistence type="predicted"/>
<protein>
    <recommendedName>
        <fullName evidence="6">Arf-GAP domain-containing protein</fullName>
    </recommendedName>
</protein>
<evidence type="ECO:0000259" key="6">
    <source>
        <dbReference type="PROSITE" id="PS50115"/>
    </source>
</evidence>
<dbReference type="Gene3D" id="1.10.220.150">
    <property type="entry name" value="Arf GTPase activating protein"/>
    <property type="match status" value="1"/>
</dbReference>